<dbReference type="SUPFAM" id="SSF57196">
    <property type="entry name" value="EGF/Laminin"/>
    <property type="match status" value="2"/>
</dbReference>
<sequence length="123" mass="13793">MISICSDKCLNGGKCVQKDTCECTSGYYGLRCEYSKCMIPCLNGGRCKGVNTCRCVNGYTGDHCEIGHSNRTLSQRHTCALPCRHGECVAPNKCECHQGWYGRRCQRSTYSKCPNILSRLFFK</sequence>
<dbReference type="OrthoDB" id="10266706at2759"/>
<dbReference type="GO" id="GO:0005576">
    <property type="term" value="C:extracellular region"/>
    <property type="evidence" value="ECO:0007669"/>
    <property type="project" value="TreeGrafter"/>
</dbReference>
<evidence type="ECO:0000313" key="8">
    <source>
        <dbReference type="Proteomes" id="UP000094527"/>
    </source>
</evidence>
<reference evidence="7 8" key="1">
    <citation type="journal article" date="2016" name="Genome Biol. Evol.">
        <title>Gene Family Evolution Reflects Adaptation to Soil Environmental Stressors in the Genome of the Collembolan Orchesella cincta.</title>
        <authorList>
            <person name="Faddeeva-Vakhrusheva A."/>
            <person name="Derks M.F."/>
            <person name="Anvar S.Y."/>
            <person name="Agamennone V."/>
            <person name="Suring W."/>
            <person name="Smit S."/>
            <person name="van Straalen N.M."/>
            <person name="Roelofs D."/>
        </authorList>
    </citation>
    <scope>NUCLEOTIDE SEQUENCE [LARGE SCALE GENOMIC DNA]</scope>
    <source>
        <tissue evidence="7">Mixed pool</tissue>
    </source>
</reference>
<dbReference type="PROSITE" id="PS50026">
    <property type="entry name" value="EGF_3"/>
    <property type="match status" value="2"/>
</dbReference>
<evidence type="ECO:0000256" key="2">
    <source>
        <dbReference type="ARBA" id="ARBA00022729"/>
    </source>
</evidence>
<keyword evidence="1 5" id="KW-0245">EGF-like domain</keyword>
<evidence type="ECO:0000256" key="4">
    <source>
        <dbReference type="ARBA" id="ARBA00023157"/>
    </source>
</evidence>
<feature type="domain" description="EGF-like" evidence="6">
    <location>
        <begin position="33"/>
        <end position="65"/>
    </location>
</feature>
<feature type="disulfide bond" evidence="5">
    <location>
        <begin position="37"/>
        <end position="47"/>
    </location>
</feature>
<dbReference type="OMA" id="ICHCERG"/>
<name>A0A1D2N4A3_ORCCI</name>
<gene>
    <name evidence="7" type="ORF">Ocin01_06580</name>
</gene>
<dbReference type="PANTHER" id="PTHR14949">
    <property type="entry name" value="EGF-LIKE-DOMAIN, MULTIPLE 7, 8"/>
    <property type="match status" value="1"/>
</dbReference>
<dbReference type="Pfam" id="PF00008">
    <property type="entry name" value="EGF"/>
    <property type="match status" value="1"/>
</dbReference>
<feature type="disulfide bond" evidence="5">
    <location>
        <begin position="55"/>
        <end position="64"/>
    </location>
</feature>
<dbReference type="InterPro" id="IPR013032">
    <property type="entry name" value="EGF-like_CS"/>
</dbReference>
<keyword evidence="3" id="KW-0677">Repeat</keyword>
<dbReference type="AlphaFoldDB" id="A0A1D2N4A3"/>
<dbReference type="Proteomes" id="UP000094527">
    <property type="component" value="Unassembled WGS sequence"/>
</dbReference>
<dbReference type="InterPro" id="IPR000742">
    <property type="entry name" value="EGF"/>
</dbReference>
<dbReference type="STRING" id="48709.A0A1D2N4A3"/>
<evidence type="ECO:0000259" key="6">
    <source>
        <dbReference type="PROSITE" id="PS50026"/>
    </source>
</evidence>
<dbReference type="PROSITE" id="PS01186">
    <property type="entry name" value="EGF_2"/>
    <property type="match status" value="2"/>
</dbReference>
<dbReference type="GO" id="GO:0009986">
    <property type="term" value="C:cell surface"/>
    <property type="evidence" value="ECO:0007669"/>
    <property type="project" value="TreeGrafter"/>
</dbReference>
<dbReference type="PROSITE" id="PS00022">
    <property type="entry name" value="EGF_1"/>
    <property type="match status" value="2"/>
</dbReference>
<keyword evidence="4 5" id="KW-1015">Disulfide bond</keyword>
<keyword evidence="2" id="KW-0732">Signal</keyword>
<protein>
    <submittedName>
        <fullName evidence="7">Protein shifted</fullName>
    </submittedName>
</protein>
<organism evidence="7 8">
    <name type="scientific">Orchesella cincta</name>
    <name type="common">Springtail</name>
    <name type="synonym">Podura cincta</name>
    <dbReference type="NCBI Taxonomy" id="48709"/>
    <lineage>
        <taxon>Eukaryota</taxon>
        <taxon>Metazoa</taxon>
        <taxon>Ecdysozoa</taxon>
        <taxon>Arthropoda</taxon>
        <taxon>Hexapoda</taxon>
        <taxon>Collembola</taxon>
        <taxon>Entomobryomorpha</taxon>
        <taxon>Entomobryoidea</taxon>
        <taxon>Orchesellidae</taxon>
        <taxon>Orchesellinae</taxon>
        <taxon>Orchesella</taxon>
    </lineage>
</organism>
<evidence type="ECO:0000313" key="7">
    <source>
        <dbReference type="EMBL" id="ODN00100.1"/>
    </source>
</evidence>
<keyword evidence="8" id="KW-1185">Reference proteome</keyword>
<comment type="caution">
    <text evidence="7">The sequence shown here is derived from an EMBL/GenBank/DDBJ whole genome shotgun (WGS) entry which is preliminary data.</text>
</comment>
<dbReference type="SMART" id="SM00181">
    <property type="entry name" value="EGF"/>
    <property type="match status" value="3"/>
</dbReference>
<evidence type="ECO:0000256" key="3">
    <source>
        <dbReference type="ARBA" id="ARBA00022737"/>
    </source>
</evidence>
<feature type="domain" description="EGF-like" evidence="6">
    <location>
        <begin position="75"/>
        <end position="106"/>
    </location>
</feature>
<dbReference type="PANTHER" id="PTHR14949:SF54">
    <property type="entry name" value="VWFD DOMAIN-CONTAINING PROTEIN"/>
    <property type="match status" value="1"/>
</dbReference>
<dbReference type="Gene3D" id="2.10.25.10">
    <property type="entry name" value="Laminin"/>
    <property type="match status" value="3"/>
</dbReference>
<evidence type="ECO:0000256" key="1">
    <source>
        <dbReference type="ARBA" id="ARBA00022536"/>
    </source>
</evidence>
<dbReference type="GO" id="GO:0005102">
    <property type="term" value="F:signaling receptor binding"/>
    <property type="evidence" value="ECO:0007669"/>
    <property type="project" value="TreeGrafter"/>
</dbReference>
<dbReference type="EMBL" id="LJIJ01000233">
    <property type="protein sequence ID" value="ODN00100.1"/>
    <property type="molecule type" value="Genomic_DNA"/>
</dbReference>
<accession>A0A1D2N4A3</accession>
<feature type="disulfide bond" evidence="5">
    <location>
        <begin position="96"/>
        <end position="105"/>
    </location>
</feature>
<comment type="caution">
    <text evidence="5">Lacks conserved residue(s) required for the propagation of feature annotation.</text>
</comment>
<evidence type="ECO:0000256" key="5">
    <source>
        <dbReference type="PROSITE-ProRule" id="PRU00076"/>
    </source>
</evidence>
<dbReference type="InterPro" id="IPR050969">
    <property type="entry name" value="Dev_Signal_Modulators"/>
</dbReference>
<proteinExistence type="predicted"/>
<dbReference type="Pfam" id="PF12661">
    <property type="entry name" value="hEGF"/>
    <property type="match status" value="2"/>
</dbReference>